<keyword evidence="3" id="KW-0132">Cell division</keyword>
<sequence>MATKQRKTSSSSRSGGTLFTLLFGLILGLAIAAAVAYFVTQVPMPFADKASRSAPNVLLPDVRDAPDPNRALMGDGGAGGIANRDAITPPQALPGSEENPSLTDDIGALLATLGAPTQSGNNGSETQTPREATSPARAPSSASGANQAPSTQSASSASRSTPPGTQTTYYLQAGAFRSETDAEAMRARIILMGQPTQIQSAQVNGATLYRVRLGPFKGIDEMNQARAELSKAQIESSVVRP</sequence>
<dbReference type="Proteomes" id="UP000266206">
    <property type="component" value="Unassembled WGS sequence"/>
</dbReference>
<dbReference type="AlphaFoldDB" id="A0A3A1YVF4"/>
<dbReference type="EMBL" id="NQYH01000003">
    <property type="protein sequence ID" value="RIY41491.1"/>
    <property type="molecule type" value="Genomic_DNA"/>
</dbReference>
<feature type="domain" description="SPOR" evidence="2">
    <location>
        <begin position="163"/>
        <end position="241"/>
    </location>
</feature>
<protein>
    <submittedName>
        <fullName evidence="3">Cell division protein</fullName>
    </submittedName>
</protein>
<feature type="compositionally biased region" description="Low complexity" evidence="1">
    <location>
        <begin position="129"/>
        <end position="165"/>
    </location>
</feature>
<evidence type="ECO:0000313" key="3">
    <source>
        <dbReference type="EMBL" id="RIY41491.1"/>
    </source>
</evidence>
<dbReference type="GO" id="GO:0030428">
    <property type="term" value="C:cell septum"/>
    <property type="evidence" value="ECO:0007669"/>
    <property type="project" value="TreeGrafter"/>
</dbReference>
<dbReference type="Pfam" id="PF05036">
    <property type="entry name" value="SPOR"/>
    <property type="match status" value="1"/>
</dbReference>
<dbReference type="Gene3D" id="3.30.70.1070">
    <property type="entry name" value="Sporulation related repeat"/>
    <property type="match status" value="1"/>
</dbReference>
<dbReference type="InterPro" id="IPR007730">
    <property type="entry name" value="SPOR-like_dom"/>
</dbReference>
<accession>A0A3A1YVF4</accession>
<dbReference type="InterPro" id="IPR036680">
    <property type="entry name" value="SPOR-like_sf"/>
</dbReference>
<evidence type="ECO:0000256" key="1">
    <source>
        <dbReference type="SAM" id="MobiDB-lite"/>
    </source>
</evidence>
<comment type="caution">
    <text evidence="3">The sequence shown here is derived from an EMBL/GenBank/DDBJ whole genome shotgun (WGS) entry which is preliminary data.</text>
</comment>
<name>A0A3A1YVF4_9BURK</name>
<gene>
    <name evidence="3" type="ORF">CJP73_05805</name>
</gene>
<dbReference type="GO" id="GO:0042834">
    <property type="term" value="F:peptidoglycan binding"/>
    <property type="evidence" value="ECO:0007669"/>
    <property type="project" value="InterPro"/>
</dbReference>
<dbReference type="PANTHER" id="PTHR38687">
    <property type="entry name" value="CELL DIVISION PROTEIN DEDD-RELATED"/>
    <property type="match status" value="1"/>
</dbReference>
<dbReference type="PANTHER" id="PTHR38687:SF1">
    <property type="entry name" value="CELL DIVISION PROTEIN DEDD"/>
    <property type="match status" value="1"/>
</dbReference>
<dbReference type="SUPFAM" id="SSF110997">
    <property type="entry name" value="Sporulation related repeat"/>
    <property type="match status" value="1"/>
</dbReference>
<dbReference type="InterPro" id="IPR052521">
    <property type="entry name" value="Cell_div_SPOR-domain"/>
</dbReference>
<proteinExistence type="predicted"/>
<dbReference type="OrthoDB" id="7063246at2"/>
<evidence type="ECO:0000313" key="4">
    <source>
        <dbReference type="Proteomes" id="UP000266206"/>
    </source>
</evidence>
<dbReference type="PROSITE" id="PS51724">
    <property type="entry name" value="SPOR"/>
    <property type="match status" value="1"/>
</dbReference>
<dbReference type="GO" id="GO:0032153">
    <property type="term" value="C:cell division site"/>
    <property type="evidence" value="ECO:0007669"/>
    <property type="project" value="TreeGrafter"/>
</dbReference>
<evidence type="ECO:0000259" key="2">
    <source>
        <dbReference type="PROSITE" id="PS51724"/>
    </source>
</evidence>
<feature type="compositionally biased region" description="Polar residues" evidence="1">
    <location>
        <begin position="115"/>
        <end position="127"/>
    </location>
</feature>
<organism evidence="3 4">
    <name type="scientific">Neopusillimonas maritima</name>
    <dbReference type="NCBI Taxonomy" id="2026239"/>
    <lineage>
        <taxon>Bacteria</taxon>
        <taxon>Pseudomonadati</taxon>
        <taxon>Pseudomonadota</taxon>
        <taxon>Betaproteobacteria</taxon>
        <taxon>Burkholderiales</taxon>
        <taxon>Alcaligenaceae</taxon>
        <taxon>Neopusillimonas</taxon>
    </lineage>
</organism>
<reference evidence="3 4" key="1">
    <citation type="submission" date="2017-08" db="EMBL/GenBank/DDBJ databases">
        <title>Pusillimonas indicus sp. nov., a member of the family Alcaligenaceae isolated from surface seawater.</title>
        <authorList>
            <person name="Li J."/>
        </authorList>
    </citation>
    <scope>NUCLEOTIDE SEQUENCE [LARGE SCALE GENOMIC DNA]</scope>
    <source>
        <strain evidence="3 4">L52-1-41</strain>
    </source>
</reference>
<feature type="region of interest" description="Disordered" evidence="1">
    <location>
        <begin position="59"/>
        <end position="167"/>
    </location>
</feature>
<dbReference type="GO" id="GO:0032506">
    <property type="term" value="P:cytokinetic process"/>
    <property type="evidence" value="ECO:0007669"/>
    <property type="project" value="TreeGrafter"/>
</dbReference>
<dbReference type="RefSeq" id="WP_119515755.1">
    <property type="nucleotide sequence ID" value="NZ_NQYH01000003.1"/>
</dbReference>
<keyword evidence="3" id="KW-0131">Cell cycle</keyword>